<reference evidence="2" key="1">
    <citation type="submission" date="2016-11" db="UniProtKB">
        <authorList>
            <consortium name="WormBaseParasite"/>
        </authorList>
    </citation>
    <scope>IDENTIFICATION</scope>
    <source>
        <strain evidence="2">KR3021</strain>
    </source>
</reference>
<evidence type="ECO:0000313" key="1">
    <source>
        <dbReference type="Proteomes" id="UP000095286"/>
    </source>
</evidence>
<proteinExistence type="predicted"/>
<evidence type="ECO:0000313" key="2">
    <source>
        <dbReference type="WBParaSite" id="RSKR_0000550600.1"/>
    </source>
</evidence>
<name>A0AC35TY35_9BILA</name>
<organism evidence="1 2">
    <name type="scientific">Rhabditophanes sp. KR3021</name>
    <dbReference type="NCBI Taxonomy" id="114890"/>
    <lineage>
        <taxon>Eukaryota</taxon>
        <taxon>Metazoa</taxon>
        <taxon>Ecdysozoa</taxon>
        <taxon>Nematoda</taxon>
        <taxon>Chromadorea</taxon>
        <taxon>Rhabditida</taxon>
        <taxon>Tylenchina</taxon>
        <taxon>Panagrolaimomorpha</taxon>
        <taxon>Strongyloidoidea</taxon>
        <taxon>Alloionematidae</taxon>
        <taxon>Rhabditophanes</taxon>
    </lineage>
</organism>
<dbReference type="WBParaSite" id="RSKR_0000550600.1">
    <property type="protein sequence ID" value="RSKR_0000550600.1"/>
    <property type="gene ID" value="RSKR_0000550600"/>
</dbReference>
<dbReference type="Proteomes" id="UP000095286">
    <property type="component" value="Unplaced"/>
</dbReference>
<accession>A0AC35TY35</accession>
<protein>
    <submittedName>
        <fullName evidence="2">Ig-like domain-containing protein</fullName>
    </submittedName>
</protein>
<sequence length="625" mass="68498">MPSAPRFIQKPSIQQTPTGDLLMECSLEADPIPTITWQHSGNPITAGGRVTLELNLITGSQYKAILLIKEPNAGDGGTYKCTSSNQLGESNANINLNFAGGGDDKPPSKGPIFVGKPCIIPKDGGALILMECKVKSPTKPTARWSKDGVALSIGGLYQDVFTDLGDGIYVCQLEIRKPSAGDAGQYRCNIKNDQGETNANLSLNFEQEEPPEPKPRSKRSPSKDSKSRDPSRPGTPHRKRSEKEKAERAERNKSREGTPRKSTRTSRTATPTKEIAIKEQQEKEKMDVDGLSAKRRSDAPLPPKEKRSRQRSSSPIAPEMAGQAAAHAAAVDSTKKAPVVLEPIKPMVSQILCATPFTSCSSHYIHVVTIGQSCLLQCLFQCHQTTKVSWFRDEKLIEATEQSQSFNGSVAQLSISRFSENKAGRYKAVASSEYGQIETTAIIRCQEEKKDEKKDEKKKDEKKKDEKKEEVDLLTPDRNRDKRSSSRKSSAGKNELEAVTAGLKRRSHSKSPSVGVEDIPKKSVKTENGEDKSIRKSKSPARLVELKKSASPSRLVELKKASSPSPARDLKKELSPVPRSTLKSVTKEKTPTPSSRSSSRRGTATSTKDDKSVAEDVRLILNFPK</sequence>